<dbReference type="GO" id="GO:0005737">
    <property type="term" value="C:cytoplasm"/>
    <property type="evidence" value="ECO:0007669"/>
    <property type="project" value="TreeGrafter"/>
</dbReference>
<dbReference type="PROSITE" id="PS50108">
    <property type="entry name" value="CRIB"/>
    <property type="match status" value="1"/>
</dbReference>
<protein>
    <submittedName>
        <fullName evidence="2">NAD(P)-binding protein</fullName>
    </submittedName>
</protein>
<evidence type="ECO:0000313" key="2">
    <source>
        <dbReference type="EMBL" id="TFK40282.1"/>
    </source>
</evidence>
<dbReference type="PANTHER" id="PTHR48079">
    <property type="entry name" value="PROTEIN YEEZ"/>
    <property type="match status" value="1"/>
</dbReference>
<dbReference type="EMBL" id="ML213597">
    <property type="protein sequence ID" value="TFK40282.1"/>
    <property type="molecule type" value="Genomic_DNA"/>
</dbReference>
<dbReference type="GO" id="GO:0004029">
    <property type="term" value="F:aldehyde dehydrogenase (NAD+) activity"/>
    <property type="evidence" value="ECO:0007669"/>
    <property type="project" value="TreeGrafter"/>
</dbReference>
<evidence type="ECO:0000259" key="1">
    <source>
        <dbReference type="PROSITE" id="PS50108"/>
    </source>
</evidence>
<dbReference type="Proteomes" id="UP000308652">
    <property type="component" value="Unassembled WGS sequence"/>
</dbReference>
<organism evidence="2 3">
    <name type="scientific">Crucibulum laeve</name>
    <dbReference type="NCBI Taxonomy" id="68775"/>
    <lineage>
        <taxon>Eukaryota</taxon>
        <taxon>Fungi</taxon>
        <taxon>Dikarya</taxon>
        <taxon>Basidiomycota</taxon>
        <taxon>Agaricomycotina</taxon>
        <taxon>Agaricomycetes</taxon>
        <taxon>Agaricomycetidae</taxon>
        <taxon>Agaricales</taxon>
        <taxon>Agaricineae</taxon>
        <taxon>Nidulariaceae</taxon>
        <taxon>Crucibulum</taxon>
    </lineage>
</organism>
<dbReference type="PANTHER" id="PTHR48079:SF6">
    <property type="entry name" value="NAD(P)-BINDING DOMAIN-CONTAINING PROTEIN-RELATED"/>
    <property type="match status" value="1"/>
</dbReference>
<dbReference type="InterPro" id="IPR008030">
    <property type="entry name" value="NmrA-like"/>
</dbReference>
<proteinExistence type="predicted"/>
<dbReference type="OrthoDB" id="10262413at2759"/>
<keyword evidence="3" id="KW-1185">Reference proteome</keyword>
<name>A0A5C3M4R3_9AGAR</name>
<evidence type="ECO:0000313" key="3">
    <source>
        <dbReference type="Proteomes" id="UP000308652"/>
    </source>
</evidence>
<sequence length="348" mass="37559">MTSKINIFATGVTGYIGGSVLARLLEHPDAGSFHVTALVRSEEKANKLKALGVNAVVGTHSELGLIKDLASEADVVIAMADADNIKVVHAILQGIKERHTKIGAPSILIHTVHVGVLADNAEGKHKTDIIYDDADPAQLELLPPTQLHRNVDLELLEADKEGYVKVYIIAPSTIYGIASNKLVDEGIQNPHSIQIPALIAASLDRGQGGMVGEGKNLWPNVEIAELADLYIKLLDAINSESFPGHGREGFYFGENGEHSLYEVGKAIAEALVELGKGKSTEPTPFTKEEIDKYFGGSAYLGSNSRCRGNRSRSIGWKPVKTTKDMLASIKPEVEALIKRNYKPQEGKL</sequence>
<dbReference type="InterPro" id="IPR051783">
    <property type="entry name" value="NAD(P)-dependent_oxidoreduct"/>
</dbReference>
<dbReference type="Gene3D" id="3.40.50.720">
    <property type="entry name" value="NAD(P)-binding Rossmann-like Domain"/>
    <property type="match status" value="1"/>
</dbReference>
<dbReference type="STRING" id="68775.A0A5C3M4R3"/>
<dbReference type="InterPro" id="IPR036291">
    <property type="entry name" value="NAD(P)-bd_dom_sf"/>
</dbReference>
<gene>
    <name evidence="2" type="ORF">BDQ12DRAFT_697678</name>
</gene>
<dbReference type="AlphaFoldDB" id="A0A5C3M4R3"/>
<feature type="domain" description="CRIB" evidence="1">
    <location>
        <begin position="102"/>
        <end position="115"/>
    </location>
</feature>
<reference evidence="2 3" key="1">
    <citation type="journal article" date="2019" name="Nat. Ecol. Evol.">
        <title>Megaphylogeny resolves global patterns of mushroom evolution.</title>
        <authorList>
            <person name="Varga T."/>
            <person name="Krizsan K."/>
            <person name="Foldi C."/>
            <person name="Dima B."/>
            <person name="Sanchez-Garcia M."/>
            <person name="Sanchez-Ramirez S."/>
            <person name="Szollosi G.J."/>
            <person name="Szarkandi J.G."/>
            <person name="Papp V."/>
            <person name="Albert L."/>
            <person name="Andreopoulos W."/>
            <person name="Angelini C."/>
            <person name="Antonin V."/>
            <person name="Barry K.W."/>
            <person name="Bougher N.L."/>
            <person name="Buchanan P."/>
            <person name="Buyck B."/>
            <person name="Bense V."/>
            <person name="Catcheside P."/>
            <person name="Chovatia M."/>
            <person name="Cooper J."/>
            <person name="Damon W."/>
            <person name="Desjardin D."/>
            <person name="Finy P."/>
            <person name="Geml J."/>
            <person name="Haridas S."/>
            <person name="Hughes K."/>
            <person name="Justo A."/>
            <person name="Karasinski D."/>
            <person name="Kautmanova I."/>
            <person name="Kiss B."/>
            <person name="Kocsube S."/>
            <person name="Kotiranta H."/>
            <person name="LaButti K.M."/>
            <person name="Lechner B.E."/>
            <person name="Liimatainen K."/>
            <person name="Lipzen A."/>
            <person name="Lukacs Z."/>
            <person name="Mihaltcheva S."/>
            <person name="Morgado L.N."/>
            <person name="Niskanen T."/>
            <person name="Noordeloos M.E."/>
            <person name="Ohm R.A."/>
            <person name="Ortiz-Santana B."/>
            <person name="Ovrebo C."/>
            <person name="Racz N."/>
            <person name="Riley R."/>
            <person name="Savchenko A."/>
            <person name="Shiryaev A."/>
            <person name="Soop K."/>
            <person name="Spirin V."/>
            <person name="Szebenyi C."/>
            <person name="Tomsovsky M."/>
            <person name="Tulloss R.E."/>
            <person name="Uehling J."/>
            <person name="Grigoriev I.V."/>
            <person name="Vagvolgyi C."/>
            <person name="Papp T."/>
            <person name="Martin F.M."/>
            <person name="Miettinen O."/>
            <person name="Hibbett D.S."/>
            <person name="Nagy L.G."/>
        </authorList>
    </citation>
    <scope>NUCLEOTIDE SEQUENCE [LARGE SCALE GENOMIC DNA]</scope>
    <source>
        <strain evidence="2 3">CBS 166.37</strain>
    </source>
</reference>
<dbReference type="Pfam" id="PF05368">
    <property type="entry name" value="NmrA"/>
    <property type="match status" value="1"/>
</dbReference>
<dbReference type="SUPFAM" id="SSF51735">
    <property type="entry name" value="NAD(P)-binding Rossmann-fold domains"/>
    <property type="match status" value="1"/>
</dbReference>
<accession>A0A5C3M4R3</accession>
<dbReference type="InterPro" id="IPR000095">
    <property type="entry name" value="CRIB_dom"/>
</dbReference>